<dbReference type="Proteomes" id="UP000887013">
    <property type="component" value="Unassembled WGS sequence"/>
</dbReference>
<protein>
    <submittedName>
        <fullName evidence="1">Uncharacterized protein</fullName>
    </submittedName>
</protein>
<dbReference type="EMBL" id="BMAW01060662">
    <property type="protein sequence ID" value="GFT27374.1"/>
    <property type="molecule type" value="Genomic_DNA"/>
</dbReference>
<gene>
    <name evidence="1" type="ORF">NPIL_312311</name>
</gene>
<name>A0A8X6NRF3_NEPPI</name>
<accession>A0A8X6NRF3</accession>
<dbReference type="AlphaFoldDB" id="A0A8X6NRF3"/>
<sequence length="175" mass="20216">MRGGKCQWIDLAVTPIFPNARFWRPNCPEARHRRRPRLLKRQNAILRPRLPLSYIIPLEGFVQRALFRDEALLASKRTGAVPVNGCLPSKKSVWEKAFKNFEEKVKRYSVWFSREDFMSANERKVLYPIPPLSLPNFQPGYHTSPEQPPDLKICARTTSINPLAQSRTKAVNNGF</sequence>
<keyword evidence="2" id="KW-1185">Reference proteome</keyword>
<reference evidence="1" key="1">
    <citation type="submission" date="2020-08" db="EMBL/GenBank/DDBJ databases">
        <title>Multicomponent nature underlies the extraordinary mechanical properties of spider dragline silk.</title>
        <authorList>
            <person name="Kono N."/>
            <person name="Nakamura H."/>
            <person name="Mori M."/>
            <person name="Yoshida Y."/>
            <person name="Ohtoshi R."/>
            <person name="Malay A.D."/>
            <person name="Moran D.A.P."/>
            <person name="Tomita M."/>
            <person name="Numata K."/>
            <person name="Arakawa K."/>
        </authorList>
    </citation>
    <scope>NUCLEOTIDE SEQUENCE</scope>
</reference>
<evidence type="ECO:0000313" key="1">
    <source>
        <dbReference type="EMBL" id="GFT27374.1"/>
    </source>
</evidence>
<proteinExistence type="predicted"/>
<comment type="caution">
    <text evidence="1">The sequence shown here is derived from an EMBL/GenBank/DDBJ whole genome shotgun (WGS) entry which is preliminary data.</text>
</comment>
<organism evidence="1 2">
    <name type="scientific">Nephila pilipes</name>
    <name type="common">Giant wood spider</name>
    <name type="synonym">Nephila maculata</name>
    <dbReference type="NCBI Taxonomy" id="299642"/>
    <lineage>
        <taxon>Eukaryota</taxon>
        <taxon>Metazoa</taxon>
        <taxon>Ecdysozoa</taxon>
        <taxon>Arthropoda</taxon>
        <taxon>Chelicerata</taxon>
        <taxon>Arachnida</taxon>
        <taxon>Araneae</taxon>
        <taxon>Araneomorphae</taxon>
        <taxon>Entelegynae</taxon>
        <taxon>Araneoidea</taxon>
        <taxon>Nephilidae</taxon>
        <taxon>Nephila</taxon>
    </lineage>
</organism>
<evidence type="ECO:0000313" key="2">
    <source>
        <dbReference type="Proteomes" id="UP000887013"/>
    </source>
</evidence>